<feature type="domain" description="PAS" evidence="2">
    <location>
        <begin position="269"/>
        <end position="340"/>
    </location>
</feature>
<dbReference type="SMART" id="SM00091">
    <property type="entry name" value="PAS"/>
    <property type="match status" value="3"/>
</dbReference>
<dbReference type="AlphaFoldDB" id="A0A4P8EGL4"/>
<protein>
    <submittedName>
        <fullName evidence="3">PAS domain-containing protein</fullName>
    </submittedName>
</protein>
<proteinExistence type="predicted"/>
<dbReference type="KEGG" id="pseb:EOK75_08970"/>
<feature type="domain" description="PAS" evidence="2">
    <location>
        <begin position="159"/>
        <end position="226"/>
    </location>
</feature>
<dbReference type="InterPro" id="IPR000014">
    <property type="entry name" value="PAS"/>
</dbReference>
<keyword evidence="4" id="KW-1185">Reference proteome</keyword>
<reference evidence="3 4" key="1">
    <citation type="submission" date="2019-05" db="EMBL/GenBank/DDBJ databases">
        <title>Pseudorhodobacter turbinis sp. nov., isolated from the gut of the Korean turban shell.</title>
        <authorList>
            <person name="Jeong Y.-S."/>
            <person name="Kang W.-R."/>
            <person name="Bae J.-W."/>
        </authorList>
    </citation>
    <scope>NUCLEOTIDE SEQUENCE [LARGE SCALE GENOMIC DNA]</scope>
    <source>
        <strain evidence="3 4">S12M18</strain>
    </source>
</reference>
<feature type="domain" description="PAS" evidence="2">
    <location>
        <begin position="399"/>
        <end position="467"/>
    </location>
</feature>
<feature type="transmembrane region" description="Helical" evidence="1">
    <location>
        <begin position="6"/>
        <end position="29"/>
    </location>
</feature>
<name>A0A4P8EGL4_9RHOB</name>
<gene>
    <name evidence="3" type="ORF">EOK75_08970</name>
</gene>
<organism evidence="3 4">
    <name type="scientific">Pseudorhodobacter turbinis</name>
    <dbReference type="NCBI Taxonomy" id="2500533"/>
    <lineage>
        <taxon>Bacteria</taxon>
        <taxon>Pseudomonadati</taxon>
        <taxon>Pseudomonadota</taxon>
        <taxon>Alphaproteobacteria</taxon>
        <taxon>Rhodobacterales</taxon>
        <taxon>Paracoccaceae</taxon>
        <taxon>Pseudorhodobacter</taxon>
    </lineage>
</organism>
<dbReference type="InterPro" id="IPR035965">
    <property type="entry name" value="PAS-like_dom_sf"/>
</dbReference>
<keyword evidence="1" id="KW-1133">Transmembrane helix</keyword>
<dbReference type="OrthoDB" id="9797304at2"/>
<dbReference type="SUPFAM" id="SSF55785">
    <property type="entry name" value="PYP-like sensor domain (PAS domain)"/>
    <property type="match status" value="2"/>
</dbReference>
<dbReference type="Proteomes" id="UP000298631">
    <property type="component" value="Chromosome"/>
</dbReference>
<dbReference type="Pfam" id="PF12860">
    <property type="entry name" value="PAS_7"/>
    <property type="match status" value="1"/>
</dbReference>
<sequence length="529" mass="57792">MVFDPLLAGGLVVTGVFSACLGLLCLTVLQKDKRPGAGSIFLEKGNGAEFIFDGKILIDATPAGRSLLPKTCQNGAAVWPGLLSYLEQRFDGVAERFETLQTDGVLMMSSAEGQESQPLMLRAELRGGVTRVSILDADAPKSAQGLDPLTRRAIRDELAQLRSITAKAPLPIWRMAANGDVIWANARYLDLVAEKLGDEEDLTWPLPKLFATPNDTTQATRREKLARGADQKDNWFDIVQFGDETGQEAYALPADSTVKAEEGLRAFMQTLTKTFAYLSTGLAIFDQDRKLVLFNPALIDLTGLSPDLLTKRPTLTMFFDAMRENSMIPEPRDYKRWRNQITDIEEAAASGHYEETWSLSSGQTYRVIGRPHPNGALALSFEDISNEMSQTRRYRADLELGQAVVDAVDASIAVFSAAGVLVMSNAAYSVLWGHDPAASIGNEGSISAVCNYWREATAPTTIWDKVEDFAAQIGPRELWDGKVRLSDGRLVYCRFAPLAGGATMATFQYCGSGSEDNDLPYTGDSKMVG</sequence>
<evidence type="ECO:0000259" key="2">
    <source>
        <dbReference type="SMART" id="SM00091"/>
    </source>
</evidence>
<keyword evidence="1" id="KW-0472">Membrane</keyword>
<evidence type="ECO:0000313" key="4">
    <source>
        <dbReference type="Proteomes" id="UP000298631"/>
    </source>
</evidence>
<evidence type="ECO:0000313" key="3">
    <source>
        <dbReference type="EMBL" id="QCO55863.1"/>
    </source>
</evidence>
<dbReference type="EMBL" id="CP039964">
    <property type="protein sequence ID" value="QCO55863.1"/>
    <property type="molecule type" value="Genomic_DNA"/>
</dbReference>
<evidence type="ECO:0000256" key="1">
    <source>
        <dbReference type="SAM" id="Phobius"/>
    </source>
</evidence>
<dbReference type="Gene3D" id="3.30.450.20">
    <property type="entry name" value="PAS domain"/>
    <property type="match status" value="1"/>
</dbReference>
<accession>A0A4P8EGL4</accession>
<dbReference type="RefSeq" id="WP_137193624.1">
    <property type="nucleotide sequence ID" value="NZ_CP039964.1"/>
</dbReference>
<keyword evidence="1" id="KW-0812">Transmembrane</keyword>